<protein>
    <submittedName>
        <fullName evidence="1">Coagulation factor 5/8 type-like protein</fullName>
    </submittedName>
</protein>
<organism evidence="1 2">
    <name type="scientific">Brevibacillus fluminis</name>
    <dbReference type="NCBI Taxonomy" id="511487"/>
    <lineage>
        <taxon>Bacteria</taxon>
        <taxon>Bacillati</taxon>
        <taxon>Bacillota</taxon>
        <taxon>Bacilli</taxon>
        <taxon>Bacillales</taxon>
        <taxon>Paenibacillaceae</taxon>
        <taxon>Brevibacillus</taxon>
    </lineage>
</organism>
<sequence length="155" mass="18583">MSLTHEFFLISNDFDLNYRYEWYRTNRYTWDEKSEVSDDIIQYMMDFLNWLPSYNPETKESDKGLNYYGVTVINKPGAEKLIKILGKWLKLIEEAPDTFSIRGDIVWKEEENEEGYWEQTRNRMKRETMQSELENLIGLAVKASNNNQFIIHFGI</sequence>
<gene>
    <name evidence="1" type="ORF">EDM56_02085</name>
</gene>
<reference evidence="1 2" key="1">
    <citation type="submission" date="2018-10" db="EMBL/GenBank/DDBJ databases">
        <title>Phylogenomics of Brevibacillus.</title>
        <authorList>
            <person name="Dunlap C."/>
        </authorList>
    </citation>
    <scope>NUCLEOTIDE SEQUENCE [LARGE SCALE GENOMIC DNA]</scope>
    <source>
        <strain evidence="1 2">JCM 15716</strain>
    </source>
</reference>
<evidence type="ECO:0000313" key="2">
    <source>
        <dbReference type="Proteomes" id="UP000271031"/>
    </source>
</evidence>
<evidence type="ECO:0000313" key="1">
    <source>
        <dbReference type="EMBL" id="RNB92507.1"/>
    </source>
</evidence>
<name>A0A3M8DZU7_9BACL</name>
<accession>A0A3M8DZU7</accession>
<dbReference type="EMBL" id="RHHQ01000003">
    <property type="protein sequence ID" value="RNB92507.1"/>
    <property type="molecule type" value="Genomic_DNA"/>
</dbReference>
<dbReference type="Proteomes" id="UP000271031">
    <property type="component" value="Unassembled WGS sequence"/>
</dbReference>
<dbReference type="AlphaFoldDB" id="A0A3M8DZU7"/>
<dbReference type="OrthoDB" id="2086109at2"/>
<dbReference type="RefSeq" id="WP_122916212.1">
    <property type="nucleotide sequence ID" value="NZ_RHHQ01000003.1"/>
</dbReference>
<keyword evidence="2" id="KW-1185">Reference proteome</keyword>
<proteinExistence type="predicted"/>
<comment type="caution">
    <text evidence="1">The sequence shown here is derived from an EMBL/GenBank/DDBJ whole genome shotgun (WGS) entry which is preliminary data.</text>
</comment>